<evidence type="ECO:0000313" key="2">
    <source>
        <dbReference type="Proteomes" id="UP000657918"/>
    </source>
</evidence>
<keyword evidence="2" id="KW-1185">Reference proteome</keyword>
<sequence length="75" mass="8099">MFISLVICMKLYSQSFLKGKLDRKKVAEKIMLNLGTMSGQGDEVELAGAIEILFANAREYGNPDFTTPGVGTVAA</sequence>
<evidence type="ECO:0000313" key="1">
    <source>
        <dbReference type="EMBL" id="KAF9667192.1"/>
    </source>
</evidence>
<dbReference type="EMBL" id="JADGMS010000016">
    <property type="protein sequence ID" value="KAF9667192.1"/>
    <property type="molecule type" value="Genomic_DNA"/>
</dbReference>
<dbReference type="AlphaFoldDB" id="A0A835MI02"/>
<gene>
    <name evidence="1" type="ORF">SADUNF_Sadunf16G0307400</name>
</gene>
<reference evidence="1 2" key="1">
    <citation type="submission" date="2020-10" db="EMBL/GenBank/DDBJ databases">
        <title>Plant Genome Project.</title>
        <authorList>
            <person name="Zhang R.-G."/>
        </authorList>
    </citation>
    <scope>NUCLEOTIDE SEQUENCE [LARGE SCALE GENOMIC DNA]</scope>
    <source>
        <strain evidence="1">FAFU-HL-1</strain>
        <tissue evidence="1">Leaf</tissue>
    </source>
</reference>
<accession>A0A835MI02</accession>
<name>A0A835MI02_9ROSI</name>
<dbReference type="Proteomes" id="UP000657918">
    <property type="component" value="Chromosome 16"/>
</dbReference>
<organism evidence="1 2">
    <name type="scientific">Salix dunnii</name>
    <dbReference type="NCBI Taxonomy" id="1413687"/>
    <lineage>
        <taxon>Eukaryota</taxon>
        <taxon>Viridiplantae</taxon>
        <taxon>Streptophyta</taxon>
        <taxon>Embryophyta</taxon>
        <taxon>Tracheophyta</taxon>
        <taxon>Spermatophyta</taxon>
        <taxon>Magnoliopsida</taxon>
        <taxon>eudicotyledons</taxon>
        <taxon>Gunneridae</taxon>
        <taxon>Pentapetalae</taxon>
        <taxon>rosids</taxon>
        <taxon>fabids</taxon>
        <taxon>Malpighiales</taxon>
        <taxon>Salicaceae</taxon>
        <taxon>Saliceae</taxon>
        <taxon>Salix</taxon>
    </lineage>
</organism>
<comment type="caution">
    <text evidence="1">The sequence shown here is derived from an EMBL/GenBank/DDBJ whole genome shotgun (WGS) entry which is preliminary data.</text>
</comment>
<proteinExistence type="predicted"/>
<protein>
    <submittedName>
        <fullName evidence="1">Uncharacterized protein</fullName>
    </submittedName>
</protein>